<dbReference type="NCBIfam" id="TIGR02817">
    <property type="entry name" value="adh_fam_1"/>
    <property type="match status" value="1"/>
</dbReference>
<sequence>MRAIGYAKTLPITEAESLVDIDLPAPEPRGRDLLVEVRAVSVNPVDTKVRMRAGPDAGQHKVLGWDAAGIVKAVGPDATRFRPGDAVFYAGDLTRPGTNAELHLVDERIVGAKPASLGFAEAAALPLTAITAWEALFDRLQVKAHTVPGAARAILIIGGAGGVGSIAIQLARKLTDLTVIATASRPETREWVLELGAHHVVDHSKPLAAEVAALGIGAPAFVFSTTQTDRHLAQIAELIAPQGRFALIDDPATLDVSLLKRKSVSLHWEFMFTRSMFGTADIAEQAALLDEVSRLVDAGTLRTTLGESFGTISAANLRRAHALIESGKARGKVVLEGFGA</sequence>
<dbReference type="PANTHER" id="PTHR44154:SF1">
    <property type="entry name" value="QUINONE OXIDOREDUCTASE"/>
    <property type="match status" value="1"/>
</dbReference>
<protein>
    <recommendedName>
        <fullName evidence="2">Zinc-type alcohol dehydrogenase-like protein</fullName>
    </recommendedName>
</protein>
<dbReference type="RefSeq" id="WP_209377541.1">
    <property type="nucleotide sequence ID" value="NZ_JAGIZB010000001.1"/>
</dbReference>
<keyword evidence="2" id="KW-0862">Zinc</keyword>
<dbReference type="InterPro" id="IPR051603">
    <property type="entry name" value="Zinc-ADH_QOR/CCCR"/>
</dbReference>
<dbReference type="Gene3D" id="3.90.180.10">
    <property type="entry name" value="Medium-chain alcohol dehydrogenases, catalytic domain"/>
    <property type="match status" value="1"/>
</dbReference>
<dbReference type="InterPro" id="IPR013154">
    <property type="entry name" value="ADH-like_N"/>
</dbReference>
<dbReference type="InterPro" id="IPR036291">
    <property type="entry name" value="NAD(P)-bd_dom_sf"/>
</dbReference>
<dbReference type="InterPro" id="IPR020843">
    <property type="entry name" value="ER"/>
</dbReference>
<reference evidence="4 5" key="1">
    <citation type="submission" date="2021-03" db="EMBL/GenBank/DDBJ databases">
        <authorList>
            <person name="So Y."/>
        </authorList>
    </citation>
    <scope>NUCLEOTIDE SEQUENCE [LARGE SCALE GENOMIC DNA]</scope>
    <source>
        <strain evidence="4 5">SSH11</strain>
    </source>
</reference>
<keyword evidence="5" id="KW-1185">Reference proteome</keyword>
<evidence type="ECO:0000313" key="5">
    <source>
        <dbReference type="Proteomes" id="UP000681594"/>
    </source>
</evidence>
<proteinExistence type="inferred from homology"/>
<dbReference type="SMART" id="SM00829">
    <property type="entry name" value="PKS_ER"/>
    <property type="match status" value="1"/>
</dbReference>
<evidence type="ECO:0000256" key="1">
    <source>
        <dbReference type="ARBA" id="ARBA00022857"/>
    </source>
</evidence>
<evidence type="ECO:0000256" key="2">
    <source>
        <dbReference type="RuleBase" id="RU364000"/>
    </source>
</evidence>
<comment type="caution">
    <text evidence="4">The sequence shown here is derived from an EMBL/GenBank/DDBJ whole genome shotgun (WGS) entry which is preliminary data.</text>
</comment>
<dbReference type="Pfam" id="PF08240">
    <property type="entry name" value="ADH_N"/>
    <property type="match status" value="1"/>
</dbReference>
<dbReference type="InterPro" id="IPR014182">
    <property type="entry name" value="ADH_Zn_typ-1"/>
</dbReference>
<gene>
    <name evidence="4" type="ORF">J8J14_00950</name>
</gene>
<evidence type="ECO:0000259" key="3">
    <source>
        <dbReference type="SMART" id="SM00829"/>
    </source>
</evidence>
<dbReference type="Pfam" id="PF13602">
    <property type="entry name" value="ADH_zinc_N_2"/>
    <property type="match status" value="1"/>
</dbReference>
<keyword evidence="2" id="KW-0560">Oxidoreductase</keyword>
<dbReference type="Gene3D" id="3.40.50.720">
    <property type="entry name" value="NAD(P)-binding Rossmann-like Domain"/>
    <property type="match status" value="1"/>
</dbReference>
<organism evidence="4 5">
    <name type="scientific">Pararoseomonas baculiformis</name>
    <dbReference type="NCBI Taxonomy" id="2820812"/>
    <lineage>
        <taxon>Bacteria</taxon>
        <taxon>Pseudomonadati</taxon>
        <taxon>Pseudomonadota</taxon>
        <taxon>Alphaproteobacteria</taxon>
        <taxon>Acetobacterales</taxon>
        <taxon>Acetobacteraceae</taxon>
        <taxon>Pararoseomonas</taxon>
    </lineage>
</organism>
<feature type="domain" description="Enoyl reductase (ER)" evidence="3">
    <location>
        <begin position="13"/>
        <end position="335"/>
    </location>
</feature>
<dbReference type="EMBL" id="JAGIZB010000001">
    <property type="protein sequence ID" value="MBP0443332.1"/>
    <property type="molecule type" value="Genomic_DNA"/>
</dbReference>
<keyword evidence="1" id="KW-0521">NADP</keyword>
<keyword evidence="2" id="KW-0479">Metal-binding</keyword>
<comment type="similarity">
    <text evidence="2">Belongs to the zinc-containing alcohol dehydrogenase family. Quinone oxidoreductase subfamily.</text>
</comment>
<dbReference type="CDD" id="cd08252">
    <property type="entry name" value="AL_MDR"/>
    <property type="match status" value="1"/>
</dbReference>
<dbReference type="Proteomes" id="UP000681594">
    <property type="component" value="Unassembled WGS sequence"/>
</dbReference>
<name>A0ABS4A8K8_9PROT</name>
<evidence type="ECO:0000313" key="4">
    <source>
        <dbReference type="EMBL" id="MBP0443332.1"/>
    </source>
</evidence>
<dbReference type="SUPFAM" id="SSF50129">
    <property type="entry name" value="GroES-like"/>
    <property type="match status" value="1"/>
</dbReference>
<accession>A0ABS4A8K8</accession>
<dbReference type="PANTHER" id="PTHR44154">
    <property type="entry name" value="QUINONE OXIDOREDUCTASE"/>
    <property type="match status" value="1"/>
</dbReference>
<dbReference type="SUPFAM" id="SSF51735">
    <property type="entry name" value="NAD(P)-binding Rossmann-fold domains"/>
    <property type="match status" value="1"/>
</dbReference>
<dbReference type="InterPro" id="IPR011032">
    <property type="entry name" value="GroES-like_sf"/>
</dbReference>